<organism evidence="1">
    <name type="scientific">Caldilineaceae bacterium SB0662_bin_9</name>
    <dbReference type="NCBI Taxonomy" id="2605258"/>
    <lineage>
        <taxon>Bacteria</taxon>
        <taxon>Bacillati</taxon>
        <taxon>Chloroflexota</taxon>
        <taxon>Caldilineae</taxon>
        <taxon>Caldilineales</taxon>
        <taxon>Caldilineaceae</taxon>
    </lineage>
</organism>
<proteinExistence type="predicted"/>
<evidence type="ECO:0000313" key="1">
    <source>
        <dbReference type="EMBL" id="MYD89281.1"/>
    </source>
</evidence>
<comment type="caution">
    <text evidence="1">The sequence shown here is derived from an EMBL/GenBank/DDBJ whole genome shotgun (WGS) entry which is preliminary data.</text>
</comment>
<protein>
    <submittedName>
        <fullName evidence="1">Helix-turn-helix domain-containing protein</fullName>
    </submittedName>
</protein>
<name>A0A6B1DQ62_9CHLR</name>
<sequence>MNDRKVFVSYDHEGDMLEVLWAAREGYFTTTDDERILKRLDDDGEVIGFLIHEMSTLKEPSPIEFELDSEAPADDVDNITVREAAMRLGISERRVRQLARDGRVRGATKAGAEWLIPTPVDVVPGKRGPVGVAGRVPATADERS</sequence>
<dbReference type="AlphaFoldDB" id="A0A6B1DQ62"/>
<reference evidence="1" key="1">
    <citation type="submission" date="2019-09" db="EMBL/GenBank/DDBJ databases">
        <title>Characterisation of the sponge microbiome using genome-centric metagenomics.</title>
        <authorList>
            <person name="Engelberts J.P."/>
            <person name="Robbins S.J."/>
            <person name="De Goeij J.M."/>
            <person name="Aranda M."/>
            <person name="Bell S.C."/>
            <person name="Webster N.S."/>
        </authorList>
    </citation>
    <scope>NUCLEOTIDE SEQUENCE</scope>
    <source>
        <strain evidence="1">SB0662_bin_9</strain>
    </source>
</reference>
<dbReference type="EMBL" id="VXPY01000015">
    <property type="protein sequence ID" value="MYD89281.1"/>
    <property type="molecule type" value="Genomic_DNA"/>
</dbReference>
<accession>A0A6B1DQ62</accession>
<gene>
    <name evidence="1" type="ORF">F4Y08_02925</name>
</gene>